<dbReference type="Pfam" id="PF00561">
    <property type="entry name" value="Abhydrolase_1"/>
    <property type="match status" value="1"/>
</dbReference>
<dbReference type="SUPFAM" id="SSF53474">
    <property type="entry name" value="alpha/beta-Hydrolases"/>
    <property type="match status" value="1"/>
</dbReference>
<gene>
    <name evidence="1" type="ORF">ICHIAU1_19670</name>
</gene>
<accession>A0A679I9M3</accession>
<dbReference type="RefSeq" id="WP_162049624.1">
    <property type="nucleotide sequence ID" value="NZ_AP019011.1"/>
</dbReference>
<dbReference type="Gene3D" id="3.40.50.1820">
    <property type="entry name" value="alpha/beta hydrolase"/>
    <property type="match status" value="1"/>
</dbReference>
<evidence type="ECO:0000313" key="2">
    <source>
        <dbReference type="Proteomes" id="UP000463961"/>
    </source>
</evidence>
<sequence length="288" mass="31799">MNNPIGGNVHKVLCGGALGLYHMAYREWGDPQNPRVLVCVHGLTRNSLDFERLAQSLSTHYRVIAPDVVGRGESDWLIDPMGYNTFTYAADVITLVAKLGVEQVDWLGTSMGGLIGMMLAGQPKSPIRRMILNDVGPTLSLEALKRIVGYVGEPYEFADVAAARRYVRLIFTPFALPTESDWDALIDSTLKPTASGGMRFNYDRHINKPLQQALLGQDINLWPIYDRIQCPTLLIRGGLSDLLSVETAAEMCRRGPKATLKVVENVGHAPMFMSADQIALVRDFLELA</sequence>
<dbReference type="Proteomes" id="UP000463961">
    <property type="component" value="Chromosome"/>
</dbReference>
<dbReference type="GO" id="GO:0047372">
    <property type="term" value="F:monoacylglycerol lipase activity"/>
    <property type="evidence" value="ECO:0007669"/>
    <property type="project" value="TreeGrafter"/>
</dbReference>
<protein>
    <submittedName>
        <fullName evidence="1">Alpha/beta hydrolase</fullName>
    </submittedName>
</protein>
<dbReference type="PANTHER" id="PTHR43798:SF33">
    <property type="entry name" value="HYDROLASE, PUTATIVE (AFU_ORTHOLOGUE AFUA_2G14860)-RELATED"/>
    <property type="match status" value="1"/>
</dbReference>
<evidence type="ECO:0000313" key="1">
    <source>
        <dbReference type="EMBL" id="BBU69684.1"/>
    </source>
</evidence>
<dbReference type="InterPro" id="IPR050266">
    <property type="entry name" value="AB_hydrolase_sf"/>
</dbReference>
<dbReference type="EMBL" id="AP022345">
    <property type="protein sequence ID" value="BBU69684.1"/>
    <property type="molecule type" value="Genomic_DNA"/>
</dbReference>
<keyword evidence="1" id="KW-0378">Hydrolase</keyword>
<dbReference type="GO" id="GO:0046464">
    <property type="term" value="P:acylglycerol catabolic process"/>
    <property type="evidence" value="ECO:0007669"/>
    <property type="project" value="TreeGrafter"/>
</dbReference>
<dbReference type="PANTHER" id="PTHR43798">
    <property type="entry name" value="MONOACYLGLYCEROL LIPASE"/>
    <property type="match status" value="1"/>
</dbReference>
<dbReference type="AlphaFoldDB" id="A0A679I9M3"/>
<dbReference type="PRINTS" id="PR00111">
    <property type="entry name" value="ABHYDROLASE"/>
</dbReference>
<organism evidence="1 2">
    <name type="scientific">Fluviibacter phosphoraccumulans</name>
    <dbReference type="NCBI Taxonomy" id="1751046"/>
    <lineage>
        <taxon>Bacteria</taxon>
        <taxon>Pseudomonadati</taxon>
        <taxon>Pseudomonadota</taxon>
        <taxon>Betaproteobacteria</taxon>
        <taxon>Rhodocyclales</taxon>
        <taxon>Fluviibacteraceae</taxon>
        <taxon>Fluviibacter</taxon>
    </lineage>
</organism>
<dbReference type="InterPro" id="IPR000073">
    <property type="entry name" value="AB_hydrolase_1"/>
</dbReference>
<dbReference type="GO" id="GO:0016020">
    <property type="term" value="C:membrane"/>
    <property type="evidence" value="ECO:0007669"/>
    <property type="project" value="TreeGrafter"/>
</dbReference>
<keyword evidence="2" id="KW-1185">Reference proteome</keyword>
<dbReference type="OrthoDB" id="8543939at2"/>
<dbReference type="InterPro" id="IPR029058">
    <property type="entry name" value="AB_hydrolase_fold"/>
</dbReference>
<reference evidence="2" key="1">
    <citation type="submission" date="2020-01" db="EMBL/GenBank/DDBJ databases">
        <title>Phosphoaccumulans saitamaens gen. nov., sp. nov., a polyphosphate accumulating bacterium isolated from surface river water.</title>
        <authorList>
            <person name="Watanabe K."/>
            <person name="Suda W."/>
        </authorList>
    </citation>
    <scope>NUCLEOTIDE SEQUENCE [LARGE SCALE GENOMIC DNA]</scope>
    <source>
        <strain evidence="2">ICHIAU1</strain>
    </source>
</reference>
<name>A0A679I9M3_9RHOO</name>
<proteinExistence type="predicted"/>